<organism evidence="1 2">
    <name type="scientific">Catenuloplanes indicus</name>
    <dbReference type="NCBI Taxonomy" id="137267"/>
    <lineage>
        <taxon>Bacteria</taxon>
        <taxon>Bacillati</taxon>
        <taxon>Actinomycetota</taxon>
        <taxon>Actinomycetes</taxon>
        <taxon>Micromonosporales</taxon>
        <taxon>Micromonosporaceae</taxon>
        <taxon>Catenuloplanes</taxon>
    </lineage>
</organism>
<name>A0AAE3VXM7_9ACTN</name>
<comment type="caution">
    <text evidence="1">The sequence shown here is derived from an EMBL/GenBank/DDBJ whole genome shotgun (WGS) entry which is preliminary data.</text>
</comment>
<evidence type="ECO:0000313" key="1">
    <source>
        <dbReference type="EMBL" id="MDQ0365888.1"/>
    </source>
</evidence>
<protein>
    <submittedName>
        <fullName evidence="1">Uncharacterized protein</fullName>
    </submittedName>
</protein>
<dbReference type="RefSeq" id="WP_307238806.1">
    <property type="nucleotide sequence ID" value="NZ_JAUSUZ010000001.1"/>
</dbReference>
<accession>A0AAE3VXM7</accession>
<reference evidence="1 2" key="1">
    <citation type="submission" date="2023-07" db="EMBL/GenBank/DDBJ databases">
        <title>Sequencing the genomes of 1000 actinobacteria strains.</title>
        <authorList>
            <person name="Klenk H.-P."/>
        </authorList>
    </citation>
    <scope>NUCLEOTIDE SEQUENCE [LARGE SCALE GENOMIC DNA]</scope>
    <source>
        <strain evidence="1 2">DSM 44709</strain>
    </source>
</reference>
<sequence>MSGVEVITAALAAGATAVAPGAVHAGVALKSLLGGYLSASAEVLETVESEPGRWRALIGDELVSSGAATDAAVLAVARRLLELTEGGGGGVRISDSRGVQVGDHNTQHNTFS</sequence>
<dbReference type="AlphaFoldDB" id="A0AAE3VXM7"/>
<evidence type="ECO:0000313" key="2">
    <source>
        <dbReference type="Proteomes" id="UP001240236"/>
    </source>
</evidence>
<dbReference type="EMBL" id="JAUSUZ010000001">
    <property type="protein sequence ID" value="MDQ0365888.1"/>
    <property type="molecule type" value="Genomic_DNA"/>
</dbReference>
<proteinExistence type="predicted"/>
<keyword evidence="2" id="KW-1185">Reference proteome</keyword>
<gene>
    <name evidence="1" type="ORF">J2S42_002557</name>
</gene>
<dbReference type="Proteomes" id="UP001240236">
    <property type="component" value="Unassembled WGS sequence"/>
</dbReference>